<sequence length="175" mass="18971">MSSLLAIKAQALNEAGIATTKFREDYQSLTGHHSKRKMMMSAIRCGYIIEKAGLAPLLSLLDTEAFFAADQNTRKQMVMRVLALSNMEETPTTPVEPDMTTVEIETPPATAKAIIQPEEPANNGTGAPSENTTSIIKHEKREDGSATLIERSTNKQPPPSTLSAMSALRGNVTKK</sequence>
<feature type="compositionally biased region" description="Polar residues" evidence="1">
    <location>
        <begin position="122"/>
        <end position="135"/>
    </location>
</feature>
<keyword evidence="3" id="KW-1185">Reference proteome</keyword>
<dbReference type="AlphaFoldDB" id="A0A0J5FXK2"/>
<reference evidence="2 3" key="1">
    <citation type="submission" date="2015-06" db="EMBL/GenBank/DDBJ databases">
        <title>Draft Whole-Genome Sequence of the Entomopathogenic Bacterium Xenorhabdus khoisanae.</title>
        <authorList>
            <person name="Naidoo S."/>
            <person name="Featherston J."/>
            <person name="Gray V.M."/>
        </authorList>
    </citation>
    <scope>NUCLEOTIDE SEQUENCE [LARGE SCALE GENOMIC DNA]</scope>
    <source>
        <strain evidence="2 3">MCB</strain>
    </source>
</reference>
<evidence type="ECO:0000256" key="1">
    <source>
        <dbReference type="SAM" id="MobiDB-lite"/>
    </source>
</evidence>
<accession>A0A0J5FXK2</accession>
<feature type="region of interest" description="Disordered" evidence="1">
    <location>
        <begin position="113"/>
        <end position="175"/>
    </location>
</feature>
<organism evidence="2 3">
    <name type="scientific">Xenorhabdus khoisanae</name>
    <dbReference type="NCBI Taxonomy" id="880157"/>
    <lineage>
        <taxon>Bacteria</taxon>
        <taxon>Pseudomonadati</taxon>
        <taxon>Pseudomonadota</taxon>
        <taxon>Gammaproteobacteria</taxon>
        <taxon>Enterobacterales</taxon>
        <taxon>Morganellaceae</taxon>
        <taxon>Xenorhabdus</taxon>
    </lineage>
</organism>
<comment type="caution">
    <text evidence="2">The sequence shown here is derived from an EMBL/GenBank/DDBJ whole genome shotgun (WGS) entry which is preliminary data.</text>
</comment>
<proteinExistence type="predicted"/>
<evidence type="ECO:0000313" key="2">
    <source>
        <dbReference type="EMBL" id="KMJ46682.1"/>
    </source>
</evidence>
<name>A0A0J5FXK2_9GAMM</name>
<evidence type="ECO:0000313" key="3">
    <source>
        <dbReference type="Proteomes" id="UP000036277"/>
    </source>
</evidence>
<dbReference type="Proteomes" id="UP000036277">
    <property type="component" value="Unassembled WGS sequence"/>
</dbReference>
<dbReference type="RefSeq" id="WP_047961764.1">
    <property type="nucleotide sequence ID" value="NZ_CAWMBG010000013.1"/>
</dbReference>
<dbReference type="PATRIC" id="fig|880157.4.peg.490"/>
<gene>
    <name evidence="2" type="ORF">AB204_02355</name>
</gene>
<protein>
    <submittedName>
        <fullName evidence="2">Uncharacterized protein</fullName>
    </submittedName>
</protein>
<dbReference type="EMBL" id="LFCV01000013">
    <property type="protein sequence ID" value="KMJ46682.1"/>
    <property type="molecule type" value="Genomic_DNA"/>
</dbReference>